<organism evidence="2 3">
    <name type="scientific">Huiozyma naganishii (strain ATCC MYA-139 / BCRC 22969 / CBS 8797 / KCTC 17520 / NBRC 10181 / NCYC 3082 / Yp74L-3)</name>
    <name type="common">Yeast</name>
    <name type="synonym">Kazachstania naganishii</name>
    <dbReference type="NCBI Taxonomy" id="1071383"/>
    <lineage>
        <taxon>Eukaryota</taxon>
        <taxon>Fungi</taxon>
        <taxon>Dikarya</taxon>
        <taxon>Ascomycota</taxon>
        <taxon>Saccharomycotina</taxon>
        <taxon>Saccharomycetes</taxon>
        <taxon>Saccharomycetales</taxon>
        <taxon>Saccharomycetaceae</taxon>
        <taxon>Huiozyma</taxon>
    </lineage>
</organism>
<protein>
    <submittedName>
        <fullName evidence="2">Uncharacterized protein</fullName>
    </submittedName>
</protein>
<dbReference type="InterPro" id="IPR029005">
    <property type="entry name" value="LIM-bd/SEUSS"/>
</dbReference>
<gene>
    <name evidence="2" type="primary">KNAG0F00960</name>
    <name evidence="2" type="ordered locus">KNAG_0F00960</name>
</gene>
<name>J7R7C2_HUIN7</name>
<sequence>MDALNEDTIEGKQAKKNGNPEVYPSMPQESGNAANMSPEMKAFYANMAKMKLYDIIDVFQTSTIDNATWTHWQTFLKDMFVVDAFLIIVSKVTPVPKRYNLLSYLLSILCSTIQKHGVIKISIIVYGLITETLNSNSIYFNCPGCRLKLLYADGSYMRYFSHFNGTLDFQFKITWVNIAISNFKLGLEWGALENLLHKKNNSNELLKKLENPEVAQLDGQDSKNSMLVNRDALLFLKSRFDAFQNISSLGIDNNIVRSIQLNEVMSNLKYLKMFQRENNIVSPVEAMQKFVQKYRQKENTEHNNNNER</sequence>
<dbReference type="RefSeq" id="XP_022465011.1">
    <property type="nucleotide sequence ID" value="XM_022608523.1"/>
</dbReference>
<dbReference type="Proteomes" id="UP000006310">
    <property type="component" value="Chromosome 6"/>
</dbReference>
<dbReference type="HOGENOM" id="CLU_903334_0_0_1"/>
<dbReference type="OrthoDB" id="774557at2759"/>
<evidence type="ECO:0000256" key="1">
    <source>
        <dbReference type="SAM" id="MobiDB-lite"/>
    </source>
</evidence>
<dbReference type="EMBL" id="HE978319">
    <property type="protein sequence ID" value="CCK70765.1"/>
    <property type="molecule type" value="Genomic_DNA"/>
</dbReference>
<dbReference type="KEGG" id="kng:KNAG_0F00960"/>
<proteinExistence type="predicted"/>
<accession>J7R7C2</accession>
<dbReference type="GeneID" id="34526480"/>
<dbReference type="AlphaFoldDB" id="J7R7C2"/>
<reference evidence="2 3" key="1">
    <citation type="journal article" date="2011" name="Proc. Natl. Acad. Sci. U.S.A.">
        <title>Evolutionary erosion of yeast sex chromosomes by mating-type switching accidents.</title>
        <authorList>
            <person name="Gordon J.L."/>
            <person name="Armisen D."/>
            <person name="Proux-Wera E."/>
            <person name="Oheigeartaigh S.S."/>
            <person name="Byrne K.P."/>
            <person name="Wolfe K.H."/>
        </authorList>
    </citation>
    <scope>NUCLEOTIDE SEQUENCE [LARGE SCALE GENOMIC DNA]</scope>
    <source>
        <strain evidence="3">ATCC MYA-139 / BCRC 22969 / CBS 8797 / CCRC 22969 / KCTC 17520 / NBRC 10181 / NCYC 3082</strain>
    </source>
</reference>
<feature type="region of interest" description="Disordered" evidence="1">
    <location>
        <begin position="1"/>
        <end position="32"/>
    </location>
</feature>
<keyword evidence="3" id="KW-1185">Reference proteome</keyword>
<evidence type="ECO:0000313" key="2">
    <source>
        <dbReference type="EMBL" id="CCK70765.1"/>
    </source>
</evidence>
<dbReference type="eggNOG" id="ENOG502QUF6">
    <property type="taxonomic scope" value="Eukaryota"/>
</dbReference>
<evidence type="ECO:0000313" key="3">
    <source>
        <dbReference type="Proteomes" id="UP000006310"/>
    </source>
</evidence>
<dbReference type="STRING" id="1071383.J7R7C2"/>
<dbReference type="Pfam" id="PF01803">
    <property type="entry name" value="LIM_bind"/>
    <property type="match status" value="1"/>
</dbReference>
<reference evidence="3" key="2">
    <citation type="submission" date="2012-08" db="EMBL/GenBank/DDBJ databases">
        <title>Genome sequence of Kazachstania naganishii.</title>
        <authorList>
            <person name="Gordon J.L."/>
            <person name="Armisen D."/>
            <person name="Proux-Wera E."/>
            <person name="OhEigeartaigh S.S."/>
            <person name="Byrne K.P."/>
            <person name="Wolfe K.H."/>
        </authorList>
    </citation>
    <scope>NUCLEOTIDE SEQUENCE [LARGE SCALE GENOMIC DNA]</scope>
    <source>
        <strain evidence="3">ATCC MYA-139 / BCRC 22969 / CBS 8797 / CCRC 22969 / KCTC 17520 / NBRC 10181 / NCYC 3082</strain>
    </source>
</reference>